<dbReference type="Gene3D" id="3.40.50.300">
    <property type="entry name" value="P-loop containing nucleotide triphosphate hydrolases"/>
    <property type="match status" value="1"/>
</dbReference>
<dbReference type="GO" id="GO:0004713">
    <property type="term" value="F:protein tyrosine kinase activity"/>
    <property type="evidence" value="ECO:0007669"/>
    <property type="project" value="TreeGrafter"/>
</dbReference>
<dbReference type="EMBL" id="FTOT01000010">
    <property type="protein sequence ID" value="SIT21400.1"/>
    <property type="molecule type" value="Genomic_DNA"/>
</dbReference>
<evidence type="ECO:0000256" key="3">
    <source>
        <dbReference type="SAM" id="MobiDB-lite"/>
    </source>
</evidence>
<accession>A0A1N7QEX1</accession>
<keyword evidence="2" id="KW-0067">ATP-binding</keyword>
<evidence type="ECO:0000256" key="2">
    <source>
        <dbReference type="ARBA" id="ARBA00022840"/>
    </source>
</evidence>
<dbReference type="SUPFAM" id="SSF52540">
    <property type="entry name" value="P-loop containing nucleoside triphosphate hydrolases"/>
    <property type="match status" value="1"/>
</dbReference>
<evidence type="ECO:0000313" key="5">
    <source>
        <dbReference type="Proteomes" id="UP000186141"/>
    </source>
</evidence>
<dbReference type="InterPro" id="IPR050445">
    <property type="entry name" value="Bact_polysacc_biosynth/exp"/>
</dbReference>
<evidence type="ECO:0000256" key="1">
    <source>
        <dbReference type="ARBA" id="ARBA00022741"/>
    </source>
</evidence>
<dbReference type="InterPro" id="IPR005702">
    <property type="entry name" value="Wzc-like_C"/>
</dbReference>
<organism evidence="4 5">
    <name type="scientific">Gemmobacter megaterium</name>
    <dbReference type="NCBI Taxonomy" id="1086013"/>
    <lineage>
        <taxon>Bacteria</taxon>
        <taxon>Pseudomonadati</taxon>
        <taxon>Pseudomonadota</taxon>
        <taxon>Alphaproteobacteria</taxon>
        <taxon>Rhodobacterales</taxon>
        <taxon>Paracoccaceae</taxon>
        <taxon>Gemmobacter</taxon>
    </lineage>
</organism>
<dbReference type="Proteomes" id="UP000186141">
    <property type="component" value="Unassembled WGS sequence"/>
</dbReference>
<feature type="region of interest" description="Disordered" evidence="3">
    <location>
        <begin position="1"/>
        <end position="45"/>
    </location>
</feature>
<protein>
    <submittedName>
        <fullName evidence="4">Chromosome partitioning ATPase, Mrp family, contains Fe-S cluster</fullName>
    </submittedName>
</protein>
<dbReference type="PANTHER" id="PTHR32309:SF13">
    <property type="entry name" value="FERRIC ENTEROBACTIN TRANSPORT PROTEIN FEPE"/>
    <property type="match status" value="1"/>
</dbReference>
<proteinExistence type="predicted"/>
<keyword evidence="5" id="KW-1185">Reference proteome</keyword>
<sequence length="291" mass="30620">MERIQSAIAKARAARSGLDPADPAPATGPAPNPATAAGPAPAPMLLGPALRPAEATAAWEALPLSPPDRALLERQRIIGGTGHSETGAFDMLRTRVLHQMRSKGWKRLGITSPTPGCGKTTMVMNLGFGVARNAEQRCILLETDLRRPSFGKKLGLRGGGDFAKVLRGEAEFAQAGLRCAQNLAIGACAGPVRAPAELLQSSSALTALAGIEEIYAPDVMIFDLPPMLAGDDVMAFAGQLDCVLLLAAAETTTVKEIDVCERDLATQTNVLGVVLNKCRYMDRTEGYGAYD</sequence>
<keyword evidence="1" id="KW-0547">Nucleotide-binding</keyword>
<dbReference type="InterPro" id="IPR027417">
    <property type="entry name" value="P-loop_NTPase"/>
</dbReference>
<reference evidence="4 5" key="1">
    <citation type="submission" date="2017-01" db="EMBL/GenBank/DDBJ databases">
        <authorList>
            <person name="Mah S.A."/>
            <person name="Swanson W.J."/>
            <person name="Moy G.W."/>
            <person name="Vacquier V.D."/>
        </authorList>
    </citation>
    <scope>NUCLEOTIDE SEQUENCE [LARGE SCALE GENOMIC DNA]</scope>
    <source>
        <strain evidence="4 5">DSM 26375</strain>
    </source>
</reference>
<dbReference type="OrthoDB" id="9775724at2"/>
<dbReference type="GO" id="GO:0005886">
    <property type="term" value="C:plasma membrane"/>
    <property type="evidence" value="ECO:0007669"/>
    <property type="project" value="TreeGrafter"/>
</dbReference>
<dbReference type="RefSeq" id="WP_076533783.1">
    <property type="nucleotide sequence ID" value="NZ_BMEH01000010.1"/>
</dbReference>
<dbReference type="AlphaFoldDB" id="A0A1N7QEX1"/>
<dbReference type="PANTHER" id="PTHR32309">
    <property type="entry name" value="TYROSINE-PROTEIN KINASE"/>
    <property type="match status" value="1"/>
</dbReference>
<gene>
    <name evidence="4" type="ORF">SAMN05421774_11012</name>
</gene>
<dbReference type="STRING" id="1086013.SAMN05421774_11012"/>
<name>A0A1N7QEX1_9RHOB</name>
<feature type="compositionally biased region" description="Pro residues" evidence="3">
    <location>
        <begin position="22"/>
        <end position="32"/>
    </location>
</feature>
<evidence type="ECO:0000313" key="4">
    <source>
        <dbReference type="EMBL" id="SIT21400.1"/>
    </source>
</evidence>
<dbReference type="CDD" id="cd05387">
    <property type="entry name" value="BY-kinase"/>
    <property type="match status" value="1"/>
</dbReference>
<feature type="compositionally biased region" description="Low complexity" evidence="3">
    <location>
        <begin position="33"/>
        <end position="45"/>
    </location>
</feature>